<organism evidence="3 4">
    <name type="scientific">Proteiniborus ethanoligenes</name>
    <dbReference type="NCBI Taxonomy" id="415015"/>
    <lineage>
        <taxon>Bacteria</taxon>
        <taxon>Bacillati</taxon>
        <taxon>Bacillota</taxon>
        <taxon>Clostridia</taxon>
        <taxon>Eubacteriales</taxon>
        <taxon>Proteiniborus</taxon>
    </lineage>
</organism>
<dbReference type="EMBL" id="FNQE01000003">
    <property type="protein sequence ID" value="SDY62684.1"/>
    <property type="molecule type" value="Genomic_DNA"/>
</dbReference>
<evidence type="ECO:0000256" key="1">
    <source>
        <dbReference type="SAM" id="Phobius"/>
    </source>
</evidence>
<accession>A0A1H3LFF6</accession>
<keyword evidence="4" id="KW-1185">Reference proteome</keyword>
<feature type="domain" description="LiaI-LiaF-like transmembrane region" evidence="2">
    <location>
        <begin position="6"/>
        <end position="50"/>
    </location>
</feature>
<proteinExistence type="predicted"/>
<dbReference type="InterPro" id="IPR043726">
    <property type="entry name" value="LiaI-LiaF-like_TM1"/>
</dbReference>
<feature type="transmembrane region" description="Helical" evidence="1">
    <location>
        <begin position="36"/>
        <end position="54"/>
    </location>
</feature>
<sequence>MKKSNITLGIVIVFIGIFLLLNNLNLIQWSIIDVALDLWPLVLVAVGASIVFNSDRTIKTIIWVLFFLIIIGYGFYLQYKASELNSNLNNNIGVEYTIESNIKSSILNLDLAAVDLNLNPSESFLLDGFVGSPDVKKNVEYFNNGEIAKFTFKENVTKMFWGRSFNNKNSYKGNFYLNDKIFWDINGHIGAVKGNMDLRNLMVNNIDMEFGAGDLKLLLGTNVPNLNVEIEAGATNIDLVVPKDLGVRVKLEGGLKHSNLKELNWKLINGWYVSPNYEAALSKASINIEIGVGNLDIKVE</sequence>
<feature type="transmembrane region" description="Helical" evidence="1">
    <location>
        <begin position="60"/>
        <end position="79"/>
    </location>
</feature>
<dbReference type="AlphaFoldDB" id="A0A1H3LFF6"/>
<dbReference type="Proteomes" id="UP000198625">
    <property type="component" value="Unassembled WGS sequence"/>
</dbReference>
<evidence type="ECO:0000313" key="4">
    <source>
        <dbReference type="Proteomes" id="UP000198625"/>
    </source>
</evidence>
<evidence type="ECO:0000259" key="2">
    <source>
        <dbReference type="Pfam" id="PF18917"/>
    </source>
</evidence>
<keyword evidence="1" id="KW-0812">Transmembrane</keyword>
<gene>
    <name evidence="3" type="ORF">SAMN05660462_00501</name>
</gene>
<keyword evidence="1" id="KW-1133">Transmembrane helix</keyword>
<dbReference type="OrthoDB" id="1950287at2"/>
<keyword evidence="1" id="KW-0472">Membrane</keyword>
<evidence type="ECO:0000313" key="3">
    <source>
        <dbReference type="EMBL" id="SDY62684.1"/>
    </source>
</evidence>
<dbReference type="RefSeq" id="WP_091726749.1">
    <property type="nucleotide sequence ID" value="NZ_FNQE01000003.1"/>
</dbReference>
<protein>
    <recommendedName>
        <fullName evidence="2">LiaI-LiaF-like transmembrane region domain-containing protein</fullName>
    </recommendedName>
</protein>
<dbReference type="STRING" id="415015.SAMN05660462_00501"/>
<feature type="transmembrane region" description="Helical" evidence="1">
    <location>
        <begin position="6"/>
        <end position="24"/>
    </location>
</feature>
<dbReference type="Pfam" id="PF18917">
    <property type="entry name" value="LiaI-LiaF-like_TM1"/>
    <property type="match status" value="1"/>
</dbReference>
<reference evidence="3 4" key="1">
    <citation type="submission" date="2016-10" db="EMBL/GenBank/DDBJ databases">
        <authorList>
            <person name="de Groot N.N."/>
        </authorList>
    </citation>
    <scope>NUCLEOTIDE SEQUENCE [LARGE SCALE GENOMIC DNA]</scope>
    <source>
        <strain evidence="3 4">DSM 21650</strain>
    </source>
</reference>
<name>A0A1H3LFF6_9FIRM</name>